<evidence type="ECO:0000313" key="1">
    <source>
        <dbReference type="EMBL" id="KAF0733675.1"/>
    </source>
</evidence>
<accession>A0A6G0X1J9</accession>
<comment type="caution">
    <text evidence="1">The sequence shown here is derived from an EMBL/GenBank/DDBJ whole genome shotgun (WGS) entry which is preliminary data.</text>
</comment>
<organism evidence="1 2">
    <name type="scientific">Aphis craccivora</name>
    <name type="common">Cowpea aphid</name>
    <dbReference type="NCBI Taxonomy" id="307492"/>
    <lineage>
        <taxon>Eukaryota</taxon>
        <taxon>Metazoa</taxon>
        <taxon>Ecdysozoa</taxon>
        <taxon>Arthropoda</taxon>
        <taxon>Hexapoda</taxon>
        <taxon>Insecta</taxon>
        <taxon>Pterygota</taxon>
        <taxon>Neoptera</taxon>
        <taxon>Paraneoptera</taxon>
        <taxon>Hemiptera</taxon>
        <taxon>Sternorrhyncha</taxon>
        <taxon>Aphidomorpha</taxon>
        <taxon>Aphidoidea</taxon>
        <taxon>Aphididae</taxon>
        <taxon>Aphidini</taxon>
        <taxon>Aphis</taxon>
        <taxon>Aphis</taxon>
    </lineage>
</organism>
<keyword evidence="2" id="KW-1185">Reference proteome</keyword>
<reference evidence="1 2" key="1">
    <citation type="submission" date="2019-08" db="EMBL/GenBank/DDBJ databases">
        <title>Whole genome of Aphis craccivora.</title>
        <authorList>
            <person name="Voronova N.V."/>
            <person name="Shulinski R.S."/>
            <person name="Bandarenka Y.V."/>
            <person name="Zhorov D.G."/>
            <person name="Warner D."/>
        </authorList>
    </citation>
    <scope>NUCLEOTIDE SEQUENCE [LARGE SCALE GENOMIC DNA]</scope>
    <source>
        <strain evidence="1">180601</strain>
        <tissue evidence="1">Whole Body</tissue>
    </source>
</reference>
<dbReference type="Proteomes" id="UP000478052">
    <property type="component" value="Unassembled WGS sequence"/>
</dbReference>
<sequence length="62" mass="7223">MNLIFRFIAVIAYIQPTIGSIGHYVSYVYRATGFWELHDDIGRKIKRFSLFVNILISKSTLK</sequence>
<proteinExistence type="predicted"/>
<name>A0A6G0X1J9_APHCR</name>
<protein>
    <submittedName>
        <fullName evidence="1">USP domain-containing protein</fullName>
    </submittedName>
</protein>
<dbReference type="AlphaFoldDB" id="A0A6G0X1J9"/>
<dbReference type="EMBL" id="VUJU01008239">
    <property type="protein sequence ID" value="KAF0733675.1"/>
    <property type="molecule type" value="Genomic_DNA"/>
</dbReference>
<gene>
    <name evidence="1" type="ORF">FWK35_00026700</name>
</gene>
<dbReference type="OrthoDB" id="7600614at2759"/>
<evidence type="ECO:0000313" key="2">
    <source>
        <dbReference type="Proteomes" id="UP000478052"/>
    </source>
</evidence>